<dbReference type="AlphaFoldDB" id="A0A6J6Y5B6"/>
<evidence type="ECO:0000313" key="2">
    <source>
        <dbReference type="EMBL" id="CAB4803204.1"/>
    </source>
</evidence>
<sequence length="86" mass="8772">MSPLVSAPRCTPPIPPVEKTRMPARAASNSEDETVVAPTGHFVAIAVASSRSPTFFAGPRISGHSLSSMPTRATPSSTAVIAGTTP</sequence>
<accession>A0A6J6Y5B6</accession>
<dbReference type="EMBL" id="CAFAAP010000085">
    <property type="protein sequence ID" value="CAB4803204.1"/>
    <property type="molecule type" value="Genomic_DNA"/>
</dbReference>
<protein>
    <submittedName>
        <fullName evidence="2">Unannotated protein</fullName>
    </submittedName>
</protein>
<evidence type="ECO:0000256" key="1">
    <source>
        <dbReference type="SAM" id="MobiDB-lite"/>
    </source>
</evidence>
<feature type="compositionally biased region" description="Polar residues" evidence="1">
    <location>
        <begin position="64"/>
        <end position="86"/>
    </location>
</feature>
<gene>
    <name evidence="2" type="ORF">UFOPK3026_00668</name>
</gene>
<reference evidence="2" key="1">
    <citation type="submission" date="2020-05" db="EMBL/GenBank/DDBJ databases">
        <authorList>
            <person name="Chiriac C."/>
            <person name="Salcher M."/>
            <person name="Ghai R."/>
            <person name="Kavagutti S V."/>
        </authorList>
    </citation>
    <scope>NUCLEOTIDE SEQUENCE</scope>
</reference>
<proteinExistence type="predicted"/>
<feature type="region of interest" description="Disordered" evidence="1">
    <location>
        <begin position="63"/>
        <end position="86"/>
    </location>
</feature>
<organism evidence="2">
    <name type="scientific">freshwater metagenome</name>
    <dbReference type="NCBI Taxonomy" id="449393"/>
    <lineage>
        <taxon>unclassified sequences</taxon>
        <taxon>metagenomes</taxon>
        <taxon>ecological metagenomes</taxon>
    </lineage>
</organism>
<name>A0A6J6Y5B6_9ZZZZ</name>
<feature type="region of interest" description="Disordered" evidence="1">
    <location>
        <begin position="1"/>
        <end position="33"/>
    </location>
</feature>